<reference evidence="2 3" key="1">
    <citation type="submission" date="2021-06" db="EMBL/GenBank/DDBJ databases">
        <authorList>
            <person name="Palmer J.M."/>
        </authorList>
    </citation>
    <scope>NUCLEOTIDE SEQUENCE [LARGE SCALE GENOMIC DNA]</scope>
    <source>
        <strain evidence="2 3">AS_MEX2019</strain>
        <tissue evidence="2">Muscle</tissue>
    </source>
</reference>
<dbReference type="EMBL" id="JAHRIP010040265">
    <property type="protein sequence ID" value="MEQ2296583.1"/>
    <property type="molecule type" value="Genomic_DNA"/>
</dbReference>
<name>A0ABV0YT87_9TELE</name>
<sequence>MNERTQHEQKTLPASKQTYQKPWKKRQLAQPLEGRIIRSSDHKRSRGSQQQAARGTRNKQTQVNTCIHQPAHEKKEGTGLPVSCDYIDPHDPPTALLEEREHTSRFGCIFPQAPRDLHHHVLPWSAPLSPHLILHF</sequence>
<feature type="region of interest" description="Disordered" evidence="1">
    <location>
        <begin position="1"/>
        <end position="62"/>
    </location>
</feature>
<evidence type="ECO:0000313" key="3">
    <source>
        <dbReference type="Proteomes" id="UP001469553"/>
    </source>
</evidence>
<keyword evidence="3" id="KW-1185">Reference proteome</keyword>
<evidence type="ECO:0000256" key="1">
    <source>
        <dbReference type="SAM" id="MobiDB-lite"/>
    </source>
</evidence>
<comment type="caution">
    <text evidence="2">The sequence shown here is derived from an EMBL/GenBank/DDBJ whole genome shotgun (WGS) entry which is preliminary data.</text>
</comment>
<dbReference type="Proteomes" id="UP001469553">
    <property type="component" value="Unassembled WGS sequence"/>
</dbReference>
<feature type="compositionally biased region" description="Basic and acidic residues" evidence="1">
    <location>
        <begin position="1"/>
        <end position="10"/>
    </location>
</feature>
<accession>A0ABV0YT87</accession>
<gene>
    <name evidence="2" type="ORF">AMECASPLE_026157</name>
</gene>
<protein>
    <submittedName>
        <fullName evidence="2">Uncharacterized protein</fullName>
    </submittedName>
</protein>
<organism evidence="2 3">
    <name type="scientific">Ameca splendens</name>
    <dbReference type="NCBI Taxonomy" id="208324"/>
    <lineage>
        <taxon>Eukaryota</taxon>
        <taxon>Metazoa</taxon>
        <taxon>Chordata</taxon>
        <taxon>Craniata</taxon>
        <taxon>Vertebrata</taxon>
        <taxon>Euteleostomi</taxon>
        <taxon>Actinopterygii</taxon>
        <taxon>Neopterygii</taxon>
        <taxon>Teleostei</taxon>
        <taxon>Neoteleostei</taxon>
        <taxon>Acanthomorphata</taxon>
        <taxon>Ovalentaria</taxon>
        <taxon>Atherinomorphae</taxon>
        <taxon>Cyprinodontiformes</taxon>
        <taxon>Goodeidae</taxon>
        <taxon>Ameca</taxon>
    </lineage>
</organism>
<evidence type="ECO:0000313" key="2">
    <source>
        <dbReference type="EMBL" id="MEQ2296583.1"/>
    </source>
</evidence>
<proteinExistence type="predicted"/>
<feature type="compositionally biased region" description="Polar residues" evidence="1">
    <location>
        <begin position="47"/>
        <end position="62"/>
    </location>
</feature>